<organism evidence="4 5">
    <name type="scientific">Parasponia andersonii</name>
    <name type="common">Sponia andersonii</name>
    <dbReference type="NCBI Taxonomy" id="3476"/>
    <lineage>
        <taxon>Eukaryota</taxon>
        <taxon>Viridiplantae</taxon>
        <taxon>Streptophyta</taxon>
        <taxon>Embryophyta</taxon>
        <taxon>Tracheophyta</taxon>
        <taxon>Spermatophyta</taxon>
        <taxon>Magnoliopsida</taxon>
        <taxon>eudicotyledons</taxon>
        <taxon>Gunneridae</taxon>
        <taxon>Pentapetalae</taxon>
        <taxon>rosids</taxon>
        <taxon>fabids</taxon>
        <taxon>Rosales</taxon>
        <taxon>Cannabaceae</taxon>
        <taxon>Parasponia</taxon>
    </lineage>
</organism>
<dbReference type="GO" id="GO:0005737">
    <property type="term" value="C:cytoplasm"/>
    <property type="evidence" value="ECO:0007669"/>
    <property type="project" value="TreeGrafter"/>
</dbReference>
<accession>A0A2P5DAU0</accession>
<dbReference type="Pfam" id="PF13424">
    <property type="entry name" value="TPR_12"/>
    <property type="match status" value="1"/>
</dbReference>
<feature type="region of interest" description="Disordered" evidence="2">
    <location>
        <begin position="1101"/>
        <end position="1249"/>
    </location>
</feature>
<feature type="compositionally biased region" description="Basic and acidic residues" evidence="2">
    <location>
        <begin position="1793"/>
        <end position="1803"/>
    </location>
</feature>
<dbReference type="InterPro" id="IPR028275">
    <property type="entry name" value="CLU_N"/>
</dbReference>
<feature type="compositionally biased region" description="Basic and acidic residues" evidence="2">
    <location>
        <begin position="653"/>
        <end position="663"/>
    </location>
</feature>
<feature type="compositionally biased region" description="Basic and acidic residues" evidence="2">
    <location>
        <begin position="1526"/>
        <end position="1541"/>
    </location>
</feature>
<comment type="caution">
    <text evidence="4">The sequence shown here is derived from an EMBL/GenBank/DDBJ whole genome shotgun (WGS) entry which is preliminary data.</text>
</comment>
<feature type="compositionally biased region" description="Acidic residues" evidence="2">
    <location>
        <begin position="1177"/>
        <end position="1186"/>
    </location>
</feature>
<dbReference type="PROSITE" id="PS51823">
    <property type="entry name" value="CLU"/>
    <property type="match status" value="1"/>
</dbReference>
<keyword evidence="5" id="KW-1185">Reference proteome</keyword>
<feature type="compositionally biased region" description="Polar residues" evidence="2">
    <location>
        <begin position="666"/>
        <end position="676"/>
    </location>
</feature>
<feature type="compositionally biased region" description="Basic residues" evidence="2">
    <location>
        <begin position="1"/>
        <end position="17"/>
    </location>
</feature>
<sequence>MAPKAGKAKPHKAKGDKKKKEEKVLPTVIEISAETPQDSQVTLKGISTDRILDMRKLLGVHVETCHLTNFSLSHEVRGPRLKDSVDILSLKPCHLTIVEEDYTEELAVAHIRRLLDIVACTTSFGSSSTSAKPAGRPNSKEAGSNEREPGSNTTNNTTNASVNAVADEPSNGSKVKTVGDKKPGLGSVAGVPRVPSNDAKNGDGADPAISMCPPPRLGQFYDFFSFSHLTPPLHYIRRSTRPFLEDKTEEDFFQIDVRVCNGKPTTIVASRKGFYPSGKRLLLSHSLVGLLQQISRAFDAAYNALMKAFTEHNKFGNLPYGFRANTWVVPPVVADIPSVFPPLPVEDENWGGNGGGQGRDGKHDNRPWAKEFSVLAAMPCKTAEERQIRDRKAFLLHSLFVDVSILKAVAAIRSLIDSNSDSLNDATVPLVHEERVGDLVIKVTRDVPDASTKLDCKNDGSLVLGMSQDELAQRNLLKGITADESATVHDTATLGIVVLRHCGFTAVVKVSTEVNWEGTYIPQDIEIEDQPEGGANALNVNSLRMLVHKSSSPQLSSTVQKLQNSDHENSPSARTLIRKVLEESLSRLQEEPTRKIKSIRWELGACWVQHLQNQASGKTESKKTEEAKNEPIVKGLGKQGGLLKEIKKKIDVKSSKTEQEKEVPAGNNNLDTSKNSDANDQKELEKQDAEKEMIWKNLLPEAAYLRLKESDTGLHLKSPDELIDMAHTYYADTALPKLVELADKLPHVQSLCVHEMLVRAYKHILQAVIAAVDNVADLAASIASCLNILLRTPSTENVDADSTDDEKLKWRWVETFLLKRFGWKWKYESGQDLRKYAILRGLCHKVGLELVPKDYDIDGASPFQKSDVISMVPVYKGNRRGGAGLCCPVLPNGVATIYQQKALDINERELGLDHPDTMKSYGDLAVFYYRLQHTELALKYVNRALYLLHLTCGPSHPNTAATYINVAMMEEGLGNVHVALRYLHEALKCNQRLLGADHIQTAASYHAIAIALSLMEAYSLSVQHEQTTLQILQAKLGSEDLRTQDAAAWLEYFESKALEQQEAARNGTPKPDASISSKGHLSVSDLLDYITPDADMKVREAQKRARSKVKGKLGQNGEVVSDEYQKDELLLPSFPSAENSSDKENKTEVQVAEPRNEKPDSSRPDQSVVLSVNNDLAQDDISDEGWQEAVPKGRSLTGRKPSGSRRPSLAKLNTNLSNPSQTTRYRGKPNNFTTSKTSPNEPNTSTSNAFPVIKKFSKSASFSPKLANPATPVNGGAERPSNPKSAPASPSSVDPVAKAASSPSVQAVGKLFSYKEVALAPPGTIVKAVAEQLPKDHLHLEHNSQVSQERAATGVPLGEVTTVKDVGIDKAQKPVEAKQASVPEENTENNDNEEKHTKVEKSVVEESLKVGKTLIVGDVEVETENVEVKNIPVQNKQAKAGSAAVRGVEKFVASKNSNTSASTNEQSEAAGLESHIGTFANPQSVSAENTNLLQVKEASSDAETKMGGRDEKPSNDDTVDKPAPTEGEKQDEAETGKETTKKLSAAAPPFNPSTIPIFGTIPVPGFKEHGGILPPPINIPPMLTINPVRRSPHQSATARVPYGPRLSGGYNRAGNRVPRNKTTYHNGEQIGDGNHFSPPRIMNPHAAEFVPGQPWVPNGYPVSPNGYLTSPNSYPVSPNGISVSPNGYPASLNGISVTQNGGPVSPVSPIDPSCIANVETGVENNTIEAGVETSAEKSSTEAGCESQPIENKPQEDQSVDNVNPDPKTEENQADIVPEAGETDVAKDASNIGVEEKPTKRWGDYSDNETEVIEVTS</sequence>
<dbReference type="InterPro" id="IPR025697">
    <property type="entry name" value="CLU_dom"/>
</dbReference>
<feature type="region of interest" description="Disordered" evidence="2">
    <location>
        <begin position="1371"/>
        <end position="1397"/>
    </location>
</feature>
<feature type="region of interest" description="Disordered" evidence="2">
    <location>
        <begin position="614"/>
        <end position="636"/>
    </location>
</feature>
<feature type="region of interest" description="Disordered" evidence="2">
    <location>
        <begin position="653"/>
        <end position="687"/>
    </location>
</feature>
<dbReference type="Gene3D" id="1.25.40.10">
    <property type="entry name" value="Tetratricopeptide repeat domain"/>
    <property type="match status" value="1"/>
</dbReference>
<dbReference type="SUPFAM" id="SSF48452">
    <property type="entry name" value="TPR-like"/>
    <property type="match status" value="1"/>
</dbReference>
<name>A0A2P5DAU0_PARAD</name>
<evidence type="ECO:0000256" key="1">
    <source>
        <dbReference type="ARBA" id="ARBA00022490"/>
    </source>
</evidence>
<dbReference type="Pfam" id="PF12807">
    <property type="entry name" value="eIF3_p135"/>
    <property type="match status" value="1"/>
</dbReference>
<dbReference type="CDD" id="cd15466">
    <property type="entry name" value="CLU-central"/>
    <property type="match status" value="1"/>
</dbReference>
<feature type="compositionally biased region" description="Low complexity" evidence="2">
    <location>
        <begin position="1280"/>
        <end position="1297"/>
    </location>
</feature>
<dbReference type="Pfam" id="PF15044">
    <property type="entry name" value="CLU_N"/>
    <property type="match status" value="1"/>
</dbReference>
<feature type="region of interest" description="Disordered" evidence="2">
    <location>
        <begin position="1498"/>
        <end position="1551"/>
    </location>
</feature>
<feature type="compositionally biased region" description="Polar residues" evidence="2">
    <location>
        <begin position="1164"/>
        <end position="1176"/>
    </location>
</feature>
<feature type="region of interest" description="Disordered" evidence="2">
    <location>
        <begin position="1"/>
        <end position="22"/>
    </location>
</feature>
<evidence type="ECO:0000256" key="2">
    <source>
        <dbReference type="SAM" id="MobiDB-lite"/>
    </source>
</evidence>
<dbReference type="OrthoDB" id="1414216at2759"/>
<dbReference type="PANTHER" id="PTHR12601">
    <property type="entry name" value="EUKARYOTIC TRANSLATION INITIATION FACTOR 3 SUBUNIT EIF-3"/>
    <property type="match status" value="1"/>
</dbReference>
<evidence type="ECO:0000313" key="4">
    <source>
        <dbReference type="EMBL" id="PON70401.1"/>
    </source>
</evidence>
<dbReference type="EMBL" id="JXTB01000050">
    <property type="protein sequence ID" value="PON70401.1"/>
    <property type="molecule type" value="Genomic_DNA"/>
</dbReference>
<feature type="region of interest" description="Disordered" evidence="2">
    <location>
        <begin position="554"/>
        <end position="573"/>
    </location>
</feature>
<feature type="compositionally biased region" description="Basic and acidic residues" evidence="2">
    <location>
        <begin position="1498"/>
        <end position="1520"/>
    </location>
</feature>
<gene>
    <name evidence="4" type="ORF">PanWU01x14_080700</name>
</gene>
<feature type="compositionally biased region" description="Basic and acidic residues" evidence="2">
    <location>
        <begin position="1154"/>
        <end position="1163"/>
    </location>
</feature>
<dbReference type="Proteomes" id="UP000237105">
    <property type="component" value="Unassembled WGS sequence"/>
</dbReference>
<dbReference type="FunFam" id="1.25.40.10:FF:000157">
    <property type="entry name" value="protein TSS isoform X2"/>
    <property type="match status" value="1"/>
</dbReference>
<feature type="region of interest" description="Disordered" evidence="2">
    <location>
        <begin position="1262"/>
        <end position="1297"/>
    </location>
</feature>
<keyword evidence="1" id="KW-0963">Cytoplasm</keyword>
<feature type="compositionally biased region" description="Polar residues" evidence="2">
    <location>
        <begin position="554"/>
        <end position="563"/>
    </location>
</feature>
<feature type="region of interest" description="Disordered" evidence="2">
    <location>
        <begin position="124"/>
        <end position="207"/>
    </location>
</feature>
<protein>
    <submittedName>
        <fullName evidence="4">Clustered mitochondria protein</fullName>
    </submittedName>
</protein>
<feature type="region of interest" description="Disordered" evidence="2">
    <location>
        <begin position="1730"/>
        <end position="1816"/>
    </location>
</feature>
<evidence type="ECO:0000259" key="3">
    <source>
        <dbReference type="PROSITE" id="PS51823"/>
    </source>
</evidence>
<evidence type="ECO:0000313" key="5">
    <source>
        <dbReference type="Proteomes" id="UP000237105"/>
    </source>
</evidence>
<feature type="compositionally biased region" description="Basic and acidic residues" evidence="2">
    <location>
        <begin position="619"/>
        <end position="631"/>
    </location>
</feature>
<feature type="compositionally biased region" description="Basic and acidic residues" evidence="2">
    <location>
        <begin position="677"/>
        <end position="687"/>
    </location>
</feature>
<feature type="compositionally biased region" description="Low complexity" evidence="2">
    <location>
        <begin position="151"/>
        <end position="166"/>
    </location>
</feature>
<dbReference type="InterPro" id="IPR033646">
    <property type="entry name" value="CLU-central"/>
</dbReference>
<feature type="region of interest" description="Disordered" evidence="2">
    <location>
        <begin position="1595"/>
        <end position="1618"/>
    </location>
</feature>
<dbReference type="InterPro" id="IPR011990">
    <property type="entry name" value="TPR-like_helical_dom_sf"/>
</dbReference>
<feature type="compositionally biased region" description="Acidic residues" evidence="2">
    <location>
        <begin position="1805"/>
        <end position="1816"/>
    </location>
</feature>
<dbReference type="STRING" id="3476.A0A2P5DAU0"/>
<reference evidence="5" key="1">
    <citation type="submission" date="2016-06" db="EMBL/GenBank/DDBJ databases">
        <title>Parallel loss of symbiosis genes in relatives of nitrogen-fixing non-legume Parasponia.</title>
        <authorList>
            <person name="Van Velzen R."/>
            <person name="Holmer R."/>
            <person name="Bu F."/>
            <person name="Rutten L."/>
            <person name="Van Zeijl A."/>
            <person name="Liu W."/>
            <person name="Santuari L."/>
            <person name="Cao Q."/>
            <person name="Sharma T."/>
            <person name="Shen D."/>
            <person name="Roswanjaya Y."/>
            <person name="Wardhani T."/>
            <person name="Kalhor M.S."/>
            <person name="Jansen J."/>
            <person name="Van den Hoogen J."/>
            <person name="Gungor B."/>
            <person name="Hartog M."/>
            <person name="Hontelez J."/>
            <person name="Verver J."/>
            <person name="Yang W.-C."/>
            <person name="Schijlen E."/>
            <person name="Repin R."/>
            <person name="Schilthuizen M."/>
            <person name="Schranz E."/>
            <person name="Heidstra R."/>
            <person name="Miyata K."/>
            <person name="Fedorova E."/>
            <person name="Kohlen W."/>
            <person name="Bisseling T."/>
            <person name="Smit S."/>
            <person name="Geurts R."/>
        </authorList>
    </citation>
    <scope>NUCLEOTIDE SEQUENCE [LARGE SCALE GENOMIC DNA]</scope>
    <source>
        <strain evidence="5">cv. WU1-14</strain>
    </source>
</reference>
<proteinExistence type="predicted"/>
<dbReference type="PANTHER" id="PTHR12601:SF39">
    <property type="entry name" value="PROTEIN REDUCED CHLOROPLAST COVERAGE 2"/>
    <property type="match status" value="1"/>
</dbReference>
<feature type="domain" description="Clu" evidence="3">
    <location>
        <begin position="346"/>
        <end position="622"/>
    </location>
</feature>
<feature type="compositionally biased region" description="Polar residues" evidence="2">
    <location>
        <begin position="1211"/>
        <end position="1249"/>
    </location>
</feature>
<dbReference type="InterPro" id="IPR027523">
    <property type="entry name" value="CLU_prot"/>
</dbReference>